<feature type="transmembrane region" description="Helical" evidence="6">
    <location>
        <begin position="350"/>
        <end position="369"/>
    </location>
</feature>
<feature type="transmembrane region" description="Helical" evidence="6">
    <location>
        <begin position="617"/>
        <end position="639"/>
    </location>
</feature>
<feature type="transmembrane region" description="Helical" evidence="6">
    <location>
        <begin position="310"/>
        <end position="330"/>
    </location>
</feature>
<feature type="transmembrane region" description="Helical" evidence="6">
    <location>
        <begin position="401"/>
        <end position="422"/>
    </location>
</feature>
<evidence type="ECO:0000313" key="9">
    <source>
        <dbReference type="Proteomes" id="UP001287286"/>
    </source>
</evidence>
<dbReference type="Proteomes" id="UP001287286">
    <property type="component" value="Unassembled WGS sequence"/>
</dbReference>
<keyword evidence="9" id="KW-1185">Reference proteome</keyword>
<dbReference type="InterPro" id="IPR036259">
    <property type="entry name" value="MFS_trans_sf"/>
</dbReference>
<proteinExistence type="predicted"/>
<keyword evidence="3 6" id="KW-1133">Transmembrane helix</keyword>
<dbReference type="Pfam" id="PF07690">
    <property type="entry name" value="MFS_1"/>
    <property type="match status" value="1"/>
</dbReference>
<feature type="transmembrane region" description="Helical" evidence="6">
    <location>
        <begin position="704"/>
        <end position="731"/>
    </location>
</feature>
<name>A0ABR0CHE3_PURLI</name>
<dbReference type="InterPro" id="IPR020846">
    <property type="entry name" value="MFS_dom"/>
</dbReference>
<feature type="transmembrane region" description="Helical" evidence="6">
    <location>
        <begin position="544"/>
        <end position="561"/>
    </location>
</feature>
<evidence type="ECO:0000259" key="7">
    <source>
        <dbReference type="PROSITE" id="PS50850"/>
    </source>
</evidence>
<evidence type="ECO:0000256" key="6">
    <source>
        <dbReference type="SAM" id="Phobius"/>
    </source>
</evidence>
<dbReference type="Gene3D" id="1.20.1250.20">
    <property type="entry name" value="MFS general substrate transporter like domains"/>
    <property type="match status" value="1"/>
</dbReference>
<dbReference type="InterPro" id="IPR011701">
    <property type="entry name" value="MFS"/>
</dbReference>
<feature type="transmembrane region" description="Helical" evidence="6">
    <location>
        <begin position="469"/>
        <end position="490"/>
    </location>
</feature>
<sequence>MHVNGSHIHEAWFGKSHESLGHWYSAVLYFEQHECARPVLTSRIALCYPRLNSRGACWELDSVQRRPTHFPFLPPDFFGGSRCRIATAFSCSRAVHPSRFTGATVTAIVVVTSMPGTPKITLELPREMFNHDDLEVNLAFAWTLGLSHPRGAARACAVPLGQGLLSWTRSQAYNAARWGIVDAKRGEAYHSLNDLEIRGPGISISPQPQILGEVKVEAPDRGHGPVGASGPEQSTPIGIWDRSLTVEYGSGVPDSSCAMVAADSSSAEQKFEHDIMSDSKPTVEKVSPTPSATADADEDERNGKLSTKTIMAVTAVCLIYFAQLTILVGAGSQGQAISGHFGATDKVSWLTAPITILTVVLCPMVSQACDFWGRKWFLTLLVFCGAIGSLIVAQAKSMGMVIAGVSIVGVSFGNQPLLHAVVSEVLPRRWRGYGQGACAAANSLGCILGLVVGAALNRTNDPTKEGFRNYFYMTMAIHIVAGLLTLVGYNPPPTTKQKEYRGRTMDKLKKLDWAGFVLLAAGLTLFCLGLSFSQNPYPWTDPHVCATFAVGMAFVVALVVYETWFTKEGMFHHGLFQMGRNYAICLFCVFTDGISFFAANLYFAFEVNVLYETDAMLINARLIVWFVACIFAAMGTGLWCSRFRNARWLTVAALLLMVIFFAVMAKADRSTSNAVWGYPVLLGWGLGMSITTLVTIAQLSTPPGLIALASGLIISVRSIGATVGIAVYNALFVAELSHMGDNIAHAAISHGLNPQFLPEFIGALNTRNETAMGMIPNVTEEMVEAGVDALVGTYNGGFNHVWIAGACFAAVAATAACFLYDPVKEFNMRVDAPMEEKSENDSVI</sequence>
<keyword evidence="4 6" id="KW-0472">Membrane</keyword>
<dbReference type="PROSITE" id="PS50850">
    <property type="entry name" value="MFS"/>
    <property type="match status" value="1"/>
</dbReference>
<feature type="region of interest" description="Disordered" evidence="5">
    <location>
        <begin position="274"/>
        <end position="301"/>
    </location>
</feature>
<feature type="transmembrane region" description="Helical" evidence="6">
    <location>
        <begin position="582"/>
        <end position="605"/>
    </location>
</feature>
<evidence type="ECO:0000256" key="3">
    <source>
        <dbReference type="ARBA" id="ARBA00022989"/>
    </source>
</evidence>
<protein>
    <recommendedName>
        <fullName evidence="7">Major facilitator superfamily (MFS) profile domain-containing protein</fullName>
    </recommendedName>
</protein>
<accession>A0ABR0CHE3</accession>
<dbReference type="EMBL" id="JAWRVI010000001">
    <property type="protein sequence ID" value="KAK4095544.1"/>
    <property type="molecule type" value="Genomic_DNA"/>
</dbReference>
<dbReference type="SUPFAM" id="SSF103473">
    <property type="entry name" value="MFS general substrate transporter"/>
    <property type="match status" value="1"/>
</dbReference>
<evidence type="ECO:0000256" key="4">
    <source>
        <dbReference type="ARBA" id="ARBA00023136"/>
    </source>
</evidence>
<feature type="transmembrane region" description="Helical" evidence="6">
    <location>
        <begin position="801"/>
        <end position="820"/>
    </location>
</feature>
<evidence type="ECO:0000256" key="5">
    <source>
        <dbReference type="SAM" id="MobiDB-lite"/>
    </source>
</evidence>
<comment type="caution">
    <text evidence="8">The sequence shown here is derived from an EMBL/GenBank/DDBJ whole genome shotgun (WGS) entry which is preliminary data.</text>
</comment>
<comment type="subcellular location">
    <subcellularLocation>
        <location evidence="1">Membrane</location>
        <topology evidence="1">Multi-pass membrane protein</topology>
    </subcellularLocation>
</comment>
<reference evidence="8 9" key="1">
    <citation type="journal article" date="2024" name="Microbiol. Resour. Announc.">
        <title>Genome annotations for the ascomycete fungi Trichoderma harzianum, Trichoderma aggressivum, and Purpureocillium lilacinum.</title>
        <authorList>
            <person name="Beijen E.P.W."/>
            <person name="Ohm R.A."/>
        </authorList>
    </citation>
    <scope>NUCLEOTIDE SEQUENCE [LARGE SCALE GENOMIC DNA]</scope>
    <source>
        <strain evidence="8 9">CBS 150709</strain>
    </source>
</reference>
<organism evidence="8 9">
    <name type="scientific">Purpureocillium lilacinum</name>
    <name type="common">Paecilomyces lilacinus</name>
    <dbReference type="NCBI Taxonomy" id="33203"/>
    <lineage>
        <taxon>Eukaryota</taxon>
        <taxon>Fungi</taxon>
        <taxon>Dikarya</taxon>
        <taxon>Ascomycota</taxon>
        <taxon>Pezizomycotina</taxon>
        <taxon>Sordariomycetes</taxon>
        <taxon>Hypocreomycetidae</taxon>
        <taxon>Hypocreales</taxon>
        <taxon>Ophiocordycipitaceae</taxon>
        <taxon>Purpureocillium</taxon>
    </lineage>
</organism>
<feature type="domain" description="Major facilitator superfamily (MFS) profile" evidence="7">
    <location>
        <begin position="309"/>
        <end position="824"/>
    </location>
</feature>
<dbReference type="PANTHER" id="PTHR23501">
    <property type="entry name" value="MAJOR FACILITATOR SUPERFAMILY"/>
    <property type="match status" value="1"/>
</dbReference>
<feature type="transmembrane region" description="Helical" evidence="6">
    <location>
        <begin position="511"/>
        <end position="532"/>
    </location>
</feature>
<feature type="compositionally biased region" description="Basic and acidic residues" evidence="5">
    <location>
        <begin position="274"/>
        <end position="283"/>
    </location>
</feature>
<evidence type="ECO:0000256" key="1">
    <source>
        <dbReference type="ARBA" id="ARBA00004141"/>
    </source>
</evidence>
<evidence type="ECO:0000256" key="2">
    <source>
        <dbReference type="ARBA" id="ARBA00022692"/>
    </source>
</evidence>
<evidence type="ECO:0000313" key="8">
    <source>
        <dbReference type="EMBL" id="KAK4095544.1"/>
    </source>
</evidence>
<feature type="transmembrane region" description="Helical" evidence="6">
    <location>
        <begin position="376"/>
        <end position="395"/>
    </location>
</feature>
<dbReference type="PANTHER" id="PTHR23501:SF195">
    <property type="entry name" value="PEP5"/>
    <property type="match status" value="1"/>
</dbReference>
<feature type="transmembrane region" description="Helical" evidence="6">
    <location>
        <begin position="434"/>
        <end position="457"/>
    </location>
</feature>
<feature type="transmembrane region" description="Helical" evidence="6">
    <location>
        <begin position="676"/>
        <end position="697"/>
    </location>
</feature>
<gene>
    <name evidence="8" type="ORF">Purlil1_340</name>
</gene>
<keyword evidence="2 6" id="KW-0812">Transmembrane</keyword>
<feature type="transmembrane region" description="Helical" evidence="6">
    <location>
        <begin position="646"/>
        <end position="664"/>
    </location>
</feature>